<dbReference type="Proteomes" id="UP000198599">
    <property type="component" value="Unassembled WGS sequence"/>
</dbReference>
<dbReference type="Pfam" id="PF13801">
    <property type="entry name" value="Metal_resist"/>
    <property type="match status" value="1"/>
</dbReference>
<sequence length="176" mass="19344">MAAATDKHGGDRPATGLSPWVRGLLVVSLALNLLVIGVIGSWALRYGGTHGGHHPSRLDMAGGPLTRALSHEERREIGQKMRDAYRDGGRTRAAQNAGFDALVADLRAVPFDAAAVAARMSQQREGFRERFELGQRLLLEHLSAMSDADRAAYADRLEARIDDYRAKRAERKNDRD</sequence>
<evidence type="ECO:0000256" key="1">
    <source>
        <dbReference type="SAM" id="Phobius"/>
    </source>
</evidence>
<keyword evidence="1" id="KW-1133">Transmembrane helix</keyword>
<organism evidence="2 3">
    <name type="scientific">Roseovarius lutimaris</name>
    <dbReference type="NCBI Taxonomy" id="1005928"/>
    <lineage>
        <taxon>Bacteria</taxon>
        <taxon>Pseudomonadati</taxon>
        <taxon>Pseudomonadota</taxon>
        <taxon>Alphaproteobacteria</taxon>
        <taxon>Rhodobacterales</taxon>
        <taxon>Roseobacteraceae</taxon>
        <taxon>Roseovarius</taxon>
    </lineage>
</organism>
<name>A0A1I5A6Y2_9RHOB</name>
<proteinExistence type="predicted"/>
<feature type="transmembrane region" description="Helical" evidence="1">
    <location>
        <begin position="20"/>
        <end position="44"/>
    </location>
</feature>
<keyword evidence="1" id="KW-0812">Transmembrane</keyword>
<evidence type="ECO:0000313" key="3">
    <source>
        <dbReference type="Proteomes" id="UP000198599"/>
    </source>
</evidence>
<dbReference type="STRING" id="1005928.SAMN04487859_105121"/>
<gene>
    <name evidence="2" type="ORF">SAMN04487859_105121</name>
</gene>
<dbReference type="InterPro" id="IPR025961">
    <property type="entry name" value="Metal_resist"/>
</dbReference>
<dbReference type="RefSeq" id="WP_092835728.1">
    <property type="nucleotide sequence ID" value="NZ_FOVP01000005.1"/>
</dbReference>
<evidence type="ECO:0000313" key="2">
    <source>
        <dbReference type="EMBL" id="SFN58291.1"/>
    </source>
</evidence>
<keyword evidence="3" id="KW-1185">Reference proteome</keyword>
<protein>
    <submittedName>
        <fullName evidence="2">Uncharacterized membrane protein</fullName>
    </submittedName>
</protein>
<dbReference type="OrthoDB" id="7865640at2"/>
<dbReference type="AlphaFoldDB" id="A0A1I5A6Y2"/>
<keyword evidence="1" id="KW-0472">Membrane</keyword>
<accession>A0A1I5A6Y2</accession>
<reference evidence="3" key="1">
    <citation type="submission" date="2016-10" db="EMBL/GenBank/DDBJ databases">
        <authorList>
            <person name="Varghese N."/>
            <person name="Submissions S."/>
        </authorList>
    </citation>
    <scope>NUCLEOTIDE SEQUENCE [LARGE SCALE GENOMIC DNA]</scope>
    <source>
        <strain evidence="3">DSM 28463</strain>
    </source>
</reference>
<dbReference type="EMBL" id="FOVP01000005">
    <property type="protein sequence ID" value="SFN58291.1"/>
    <property type="molecule type" value="Genomic_DNA"/>
</dbReference>